<accession>A0A5J9VBU1</accession>
<evidence type="ECO:0000256" key="1">
    <source>
        <dbReference type="SAM" id="MobiDB-lite"/>
    </source>
</evidence>
<reference evidence="2 3" key="1">
    <citation type="journal article" date="2019" name="Sci. Rep.">
        <title>A high-quality genome of Eragrostis curvula grass provides insights into Poaceae evolution and supports new strategies to enhance forage quality.</title>
        <authorList>
            <person name="Carballo J."/>
            <person name="Santos B.A.C.M."/>
            <person name="Zappacosta D."/>
            <person name="Garbus I."/>
            <person name="Selva J.P."/>
            <person name="Gallo C.A."/>
            <person name="Diaz A."/>
            <person name="Albertini E."/>
            <person name="Caccamo M."/>
            <person name="Echenique V."/>
        </authorList>
    </citation>
    <scope>NUCLEOTIDE SEQUENCE [LARGE SCALE GENOMIC DNA]</scope>
    <source>
        <strain evidence="3">cv. Victoria</strain>
        <tissue evidence="2">Leaf</tissue>
    </source>
</reference>
<proteinExistence type="predicted"/>
<evidence type="ECO:0000313" key="2">
    <source>
        <dbReference type="EMBL" id="TVU32290.1"/>
    </source>
</evidence>
<feature type="region of interest" description="Disordered" evidence="1">
    <location>
        <begin position="70"/>
        <end position="94"/>
    </location>
</feature>
<dbReference type="Proteomes" id="UP000324897">
    <property type="component" value="Chromosome 1"/>
</dbReference>
<dbReference type="EMBL" id="RWGY01000011">
    <property type="protein sequence ID" value="TVU32290.1"/>
    <property type="molecule type" value="Genomic_DNA"/>
</dbReference>
<dbReference type="AlphaFoldDB" id="A0A5J9VBU1"/>
<organism evidence="2 3">
    <name type="scientific">Eragrostis curvula</name>
    <name type="common">weeping love grass</name>
    <dbReference type="NCBI Taxonomy" id="38414"/>
    <lineage>
        <taxon>Eukaryota</taxon>
        <taxon>Viridiplantae</taxon>
        <taxon>Streptophyta</taxon>
        <taxon>Embryophyta</taxon>
        <taxon>Tracheophyta</taxon>
        <taxon>Spermatophyta</taxon>
        <taxon>Magnoliopsida</taxon>
        <taxon>Liliopsida</taxon>
        <taxon>Poales</taxon>
        <taxon>Poaceae</taxon>
        <taxon>PACMAD clade</taxon>
        <taxon>Chloridoideae</taxon>
        <taxon>Eragrostideae</taxon>
        <taxon>Eragrostidinae</taxon>
        <taxon>Eragrostis</taxon>
    </lineage>
</organism>
<sequence length="94" mass="11071">MPKMRPSKGMVPRKFKSFQYDIFLGDIISKRTREKILLSNGRFKSMFEENMMCPETRDNSQIYFEGERQMGQTQHDVGISTQMAQRNYEGYDTG</sequence>
<dbReference type="Gramene" id="TVU32290">
    <property type="protein sequence ID" value="TVU32290"/>
    <property type="gene ID" value="EJB05_24014"/>
</dbReference>
<feature type="non-terminal residue" evidence="2">
    <location>
        <position position="1"/>
    </location>
</feature>
<gene>
    <name evidence="2" type="ORF">EJB05_24014</name>
</gene>
<evidence type="ECO:0000313" key="3">
    <source>
        <dbReference type="Proteomes" id="UP000324897"/>
    </source>
</evidence>
<feature type="compositionally biased region" description="Polar residues" evidence="1">
    <location>
        <begin position="70"/>
        <end position="85"/>
    </location>
</feature>
<comment type="caution">
    <text evidence="2">The sequence shown here is derived from an EMBL/GenBank/DDBJ whole genome shotgun (WGS) entry which is preliminary data.</text>
</comment>
<protein>
    <submittedName>
        <fullName evidence="2">Uncharacterized protein</fullName>
    </submittedName>
</protein>
<keyword evidence="3" id="KW-1185">Reference proteome</keyword>
<name>A0A5J9VBU1_9POAL</name>